<gene>
    <name evidence="2" type="ORF">SBAD_LOCUS12106</name>
</gene>
<accession>A0A183J8A8</accession>
<evidence type="ECO:0000256" key="1">
    <source>
        <dbReference type="SAM" id="SignalP"/>
    </source>
</evidence>
<keyword evidence="1" id="KW-0732">Signal</keyword>
<evidence type="ECO:0000313" key="4">
    <source>
        <dbReference type="WBParaSite" id="SBAD_0001251101-mRNA-1"/>
    </source>
</evidence>
<reference evidence="4" key="1">
    <citation type="submission" date="2016-06" db="UniProtKB">
        <authorList>
            <consortium name="WormBaseParasite"/>
        </authorList>
    </citation>
    <scope>IDENTIFICATION</scope>
</reference>
<proteinExistence type="predicted"/>
<evidence type="ECO:0000313" key="3">
    <source>
        <dbReference type="Proteomes" id="UP000270296"/>
    </source>
</evidence>
<feature type="chain" id="PRO_5043140438" evidence="1">
    <location>
        <begin position="24"/>
        <end position="174"/>
    </location>
</feature>
<reference evidence="2 3" key="2">
    <citation type="submission" date="2018-11" db="EMBL/GenBank/DDBJ databases">
        <authorList>
            <consortium name="Pathogen Informatics"/>
        </authorList>
    </citation>
    <scope>NUCLEOTIDE SEQUENCE [LARGE SCALE GENOMIC DNA]</scope>
</reference>
<sequence length="174" mass="19437">MNLSTASVYASFMLLAFFHVTSSMEVLVEPEVISVEEGKGMEEVMNKISNDPRLSCYICMDYLRRKANDSVVILEEGQLPLNATEVCGNLPDNLQCSTTNTDVVNVAYKPPQNFEELCRLYVVDSCKATQQSNIINAPFGIFACQLIKVLEQIRNLPTLAKAMSKEMKKSNLEN</sequence>
<organism evidence="4">
    <name type="scientific">Soboliphyme baturini</name>
    <dbReference type="NCBI Taxonomy" id="241478"/>
    <lineage>
        <taxon>Eukaryota</taxon>
        <taxon>Metazoa</taxon>
        <taxon>Ecdysozoa</taxon>
        <taxon>Nematoda</taxon>
        <taxon>Enoplea</taxon>
        <taxon>Dorylaimia</taxon>
        <taxon>Dioctophymatida</taxon>
        <taxon>Dioctophymatoidea</taxon>
        <taxon>Soboliphymatidae</taxon>
        <taxon>Soboliphyme</taxon>
    </lineage>
</organism>
<dbReference type="EMBL" id="UZAM01017000">
    <property type="protein sequence ID" value="VDP45520.1"/>
    <property type="molecule type" value="Genomic_DNA"/>
</dbReference>
<protein>
    <submittedName>
        <fullName evidence="4">Saposin B-type domain-containing protein</fullName>
    </submittedName>
</protein>
<dbReference type="Proteomes" id="UP000270296">
    <property type="component" value="Unassembled WGS sequence"/>
</dbReference>
<keyword evidence="3" id="KW-1185">Reference proteome</keyword>
<dbReference type="WBParaSite" id="SBAD_0001251101-mRNA-1">
    <property type="protein sequence ID" value="SBAD_0001251101-mRNA-1"/>
    <property type="gene ID" value="SBAD_0001251101"/>
</dbReference>
<name>A0A183J8A8_9BILA</name>
<evidence type="ECO:0000313" key="2">
    <source>
        <dbReference type="EMBL" id="VDP45520.1"/>
    </source>
</evidence>
<dbReference type="AlphaFoldDB" id="A0A183J8A8"/>
<feature type="signal peptide" evidence="1">
    <location>
        <begin position="1"/>
        <end position="23"/>
    </location>
</feature>